<sequence>MREYKETNHSVVFKSRTDLSFYSAGHEVCAPGQHYGPKFRAYQMIHFVLSGKGRLEVAGRTFELQAGDAFLVPAETVAYYEADGEEPWHYAWINFLGITSRQYLLELMEAADETYVLRGLPVQKYYATIQEVLPLDASSISDYLLANSLTLYIFSQLFYDTGFDHSSVHKGSVAEEVKLYLDVNYYEPLQIQQVAWQFGVHPNYLTRIFRAAYGVGPKEYLTQLKLKKAETLLATTSYPVTVVADSLGFEDGFAFSRLFKRKTGFSPTAFRQRAEGRENTSGPGDIFEPIPGG</sequence>
<dbReference type="InterPro" id="IPR037923">
    <property type="entry name" value="HTH-like"/>
</dbReference>
<proteinExistence type="predicted"/>
<dbReference type="GO" id="GO:0003700">
    <property type="term" value="F:DNA-binding transcription factor activity"/>
    <property type="evidence" value="ECO:0007669"/>
    <property type="project" value="InterPro"/>
</dbReference>
<evidence type="ECO:0000313" key="6">
    <source>
        <dbReference type="EMBL" id="HJC45821.1"/>
    </source>
</evidence>
<comment type="caution">
    <text evidence="6">The sequence shown here is derived from an EMBL/GenBank/DDBJ whole genome shotgun (WGS) entry which is preliminary data.</text>
</comment>
<evidence type="ECO:0000256" key="1">
    <source>
        <dbReference type="ARBA" id="ARBA00023015"/>
    </source>
</evidence>
<dbReference type="InterPro" id="IPR009057">
    <property type="entry name" value="Homeodomain-like_sf"/>
</dbReference>
<dbReference type="CDD" id="cd06986">
    <property type="entry name" value="cupin_MmsR-like_N"/>
    <property type="match status" value="1"/>
</dbReference>
<dbReference type="Proteomes" id="UP000823906">
    <property type="component" value="Unassembled WGS sequence"/>
</dbReference>
<dbReference type="InterPro" id="IPR014710">
    <property type="entry name" value="RmlC-like_jellyroll"/>
</dbReference>
<name>A0A9D2P9H8_9FIRM</name>
<dbReference type="InterPro" id="IPR018060">
    <property type="entry name" value="HTH_AraC"/>
</dbReference>
<dbReference type="PROSITE" id="PS01124">
    <property type="entry name" value="HTH_ARAC_FAMILY_2"/>
    <property type="match status" value="1"/>
</dbReference>
<protein>
    <submittedName>
        <fullName evidence="6">AraC family transcriptional regulator</fullName>
    </submittedName>
</protein>
<evidence type="ECO:0000313" key="7">
    <source>
        <dbReference type="Proteomes" id="UP000823906"/>
    </source>
</evidence>
<dbReference type="Gene3D" id="2.60.120.10">
    <property type="entry name" value="Jelly Rolls"/>
    <property type="match status" value="1"/>
</dbReference>
<dbReference type="SMART" id="SM00342">
    <property type="entry name" value="HTH_ARAC"/>
    <property type="match status" value="1"/>
</dbReference>
<dbReference type="SUPFAM" id="SSF46689">
    <property type="entry name" value="Homeodomain-like"/>
    <property type="match status" value="2"/>
</dbReference>
<keyword evidence="1" id="KW-0805">Transcription regulation</keyword>
<evidence type="ECO:0000256" key="3">
    <source>
        <dbReference type="ARBA" id="ARBA00023163"/>
    </source>
</evidence>
<evidence type="ECO:0000259" key="5">
    <source>
        <dbReference type="PROSITE" id="PS01124"/>
    </source>
</evidence>
<gene>
    <name evidence="6" type="ORF">H9703_06805</name>
</gene>
<dbReference type="AlphaFoldDB" id="A0A9D2P9H8"/>
<reference evidence="6" key="2">
    <citation type="submission" date="2021-04" db="EMBL/GenBank/DDBJ databases">
        <authorList>
            <person name="Gilroy R."/>
        </authorList>
    </citation>
    <scope>NUCLEOTIDE SEQUENCE</scope>
    <source>
        <strain evidence="6">ChiSjej5B23-2810</strain>
    </source>
</reference>
<dbReference type="Gene3D" id="1.10.10.60">
    <property type="entry name" value="Homeodomain-like"/>
    <property type="match status" value="2"/>
</dbReference>
<dbReference type="InterPro" id="IPR018062">
    <property type="entry name" value="HTH_AraC-typ_CS"/>
</dbReference>
<dbReference type="Pfam" id="PF12833">
    <property type="entry name" value="HTH_18"/>
    <property type="match status" value="1"/>
</dbReference>
<dbReference type="PANTHER" id="PTHR43280:SF2">
    <property type="entry name" value="HTH-TYPE TRANSCRIPTIONAL REGULATOR EXSA"/>
    <property type="match status" value="1"/>
</dbReference>
<feature type="region of interest" description="Disordered" evidence="4">
    <location>
        <begin position="270"/>
        <end position="293"/>
    </location>
</feature>
<accession>A0A9D2P9H8</accession>
<feature type="domain" description="HTH araC/xylS-type" evidence="5">
    <location>
        <begin position="175"/>
        <end position="273"/>
    </location>
</feature>
<dbReference type="Pfam" id="PF02311">
    <property type="entry name" value="AraC_binding"/>
    <property type="match status" value="1"/>
</dbReference>
<evidence type="ECO:0000256" key="4">
    <source>
        <dbReference type="SAM" id="MobiDB-lite"/>
    </source>
</evidence>
<dbReference type="GO" id="GO:0043565">
    <property type="term" value="F:sequence-specific DNA binding"/>
    <property type="evidence" value="ECO:0007669"/>
    <property type="project" value="InterPro"/>
</dbReference>
<keyword evidence="3" id="KW-0804">Transcription</keyword>
<dbReference type="InterPro" id="IPR003313">
    <property type="entry name" value="AraC-bd"/>
</dbReference>
<reference evidence="6" key="1">
    <citation type="journal article" date="2021" name="PeerJ">
        <title>Extensive microbial diversity within the chicken gut microbiome revealed by metagenomics and culture.</title>
        <authorList>
            <person name="Gilroy R."/>
            <person name="Ravi A."/>
            <person name="Getino M."/>
            <person name="Pursley I."/>
            <person name="Horton D.L."/>
            <person name="Alikhan N.F."/>
            <person name="Baker D."/>
            <person name="Gharbi K."/>
            <person name="Hall N."/>
            <person name="Watson M."/>
            <person name="Adriaenssens E.M."/>
            <person name="Foster-Nyarko E."/>
            <person name="Jarju S."/>
            <person name="Secka A."/>
            <person name="Antonio M."/>
            <person name="Oren A."/>
            <person name="Chaudhuri R.R."/>
            <person name="La Ragione R."/>
            <person name="Hildebrand F."/>
            <person name="Pallen M.J."/>
        </authorList>
    </citation>
    <scope>NUCLEOTIDE SEQUENCE</scope>
    <source>
        <strain evidence="6">ChiSjej5B23-2810</strain>
    </source>
</reference>
<dbReference type="SUPFAM" id="SSF51215">
    <property type="entry name" value="Regulatory protein AraC"/>
    <property type="match status" value="1"/>
</dbReference>
<dbReference type="PROSITE" id="PS00041">
    <property type="entry name" value="HTH_ARAC_FAMILY_1"/>
    <property type="match status" value="1"/>
</dbReference>
<dbReference type="EMBL" id="DWWN01000044">
    <property type="protein sequence ID" value="HJC45821.1"/>
    <property type="molecule type" value="Genomic_DNA"/>
</dbReference>
<dbReference type="PANTHER" id="PTHR43280">
    <property type="entry name" value="ARAC-FAMILY TRANSCRIPTIONAL REGULATOR"/>
    <property type="match status" value="1"/>
</dbReference>
<evidence type="ECO:0000256" key="2">
    <source>
        <dbReference type="ARBA" id="ARBA00023125"/>
    </source>
</evidence>
<keyword evidence="2" id="KW-0238">DNA-binding</keyword>
<organism evidence="6 7">
    <name type="scientific">Candidatus Faecalibacterium faecigallinarum</name>
    <dbReference type="NCBI Taxonomy" id="2838577"/>
    <lineage>
        <taxon>Bacteria</taxon>
        <taxon>Bacillati</taxon>
        <taxon>Bacillota</taxon>
        <taxon>Clostridia</taxon>
        <taxon>Eubacteriales</taxon>
        <taxon>Oscillospiraceae</taxon>
        <taxon>Faecalibacterium</taxon>
    </lineage>
</organism>